<dbReference type="InterPro" id="IPR005110">
    <property type="entry name" value="MoeA_linker/N"/>
</dbReference>
<dbReference type="InterPro" id="IPR001453">
    <property type="entry name" value="MoaB/Mog_dom"/>
</dbReference>
<evidence type="ECO:0000259" key="8">
    <source>
        <dbReference type="SMART" id="SM00852"/>
    </source>
</evidence>
<comment type="cofactor">
    <cofactor evidence="7">
        <name>Mg(2+)</name>
        <dbReference type="ChEBI" id="CHEBI:18420"/>
    </cofactor>
</comment>
<evidence type="ECO:0000256" key="2">
    <source>
        <dbReference type="ARBA" id="ARBA00005046"/>
    </source>
</evidence>
<dbReference type="NCBIfam" id="NF045515">
    <property type="entry name" value="Glp_gephyrin"/>
    <property type="match status" value="1"/>
</dbReference>
<dbReference type="Pfam" id="PF03453">
    <property type="entry name" value="MoeA_N"/>
    <property type="match status" value="1"/>
</dbReference>
<keyword evidence="10" id="KW-1185">Reference proteome</keyword>
<accession>A0ABW4RRK6</accession>
<gene>
    <name evidence="9" type="primary">glp</name>
    <name evidence="9" type="ORF">ACFSCS_01995</name>
</gene>
<comment type="catalytic activity">
    <reaction evidence="6">
        <text>adenylyl-molybdopterin + molybdate = Mo-molybdopterin + AMP + H(+)</text>
        <dbReference type="Rhea" id="RHEA:35047"/>
        <dbReference type="ChEBI" id="CHEBI:15378"/>
        <dbReference type="ChEBI" id="CHEBI:36264"/>
        <dbReference type="ChEBI" id="CHEBI:62727"/>
        <dbReference type="ChEBI" id="CHEBI:71302"/>
        <dbReference type="ChEBI" id="CHEBI:456215"/>
        <dbReference type="EC" id="2.10.1.1"/>
    </reaction>
</comment>
<proteinExistence type="inferred from homology"/>
<evidence type="ECO:0000256" key="6">
    <source>
        <dbReference type="ARBA" id="ARBA00047317"/>
    </source>
</evidence>
<sequence>MEHLAWQRTVEQHREAVLCMVPPPAVVRRALDEALGLVLAVGATAPADLPGTRASAMDGFAVRHADLVQGGTLPVTLDVPAGARPGEGPGPGSAARIMTGAPVPTGADTVVAVEYTDIPRGPVPLPHQVRIHRVPPLGDAIRAAGSDVAAGSVVVAAGSVLDATAISALAATGHAEVSVRPAPRVRVVSTGAELRSPGQPLAAGQLHDSNSFLMAALARSLGHQVDRVSLQHDDAEALTAELPRLLHGTDILVFSGGASAGAFEVVRQALGGRGIGFGHVAMQPGKPQGLGVLDGVPVFCLPGNPVACAVSFLAFVRPWLDAAAGRGGQQHRVQLGQELGGKPGRTRFVGAVLREGRGVPAAARQSHQVTRLAGLDGFLVVPAERESVAAGEELGWLPLP</sequence>
<keyword evidence="5 7" id="KW-0501">Molybdenum cofactor biosynthesis</keyword>
<dbReference type="InterPro" id="IPR036688">
    <property type="entry name" value="MoeA_C_domain_IV_sf"/>
</dbReference>
<evidence type="ECO:0000256" key="5">
    <source>
        <dbReference type="ARBA" id="ARBA00023150"/>
    </source>
</evidence>
<dbReference type="SUPFAM" id="SSF53218">
    <property type="entry name" value="Molybdenum cofactor biosynthesis proteins"/>
    <property type="match status" value="1"/>
</dbReference>
<dbReference type="Gene3D" id="2.170.190.11">
    <property type="entry name" value="Molybdopterin biosynthesis moea protein, domain 3"/>
    <property type="match status" value="1"/>
</dbReference>
<dbReference type="InterPro" id="IPR036425">
    <property type="entry name" value="MoaB/Mog-like_dom_sf"/>
</dbReference>
<dbReference type="Pfam" id="PF03454">
    <property type="entry name" value="MoeA_C"/>
    <property type="match status" value="1"/>
</dbReference>
<dbReference type="EC" id="2.10.1.1" evidence="7"/>
<evidence type="ECO:0000256" key="4">
    <source>
        <dbReference type="ARBA" id="ARBA00022505"/>
    </source>
</evidence>
<dbReference type="PANTHER" id="PTHR10192">
    <property type="entry name" value="MOLYBDOPTERIN BIOSYNTHESIS PROTEIN"/>
    <property type="match status" value="1"/>
</dbReference>
<dbReference type="Gene3D" id="2.40.340.10">
    <property type="entry name" value="MoeA, C-terminal, domain IV"/>
    <property type="match status" value="1"/>
</dbReference>
<dbReference type="PANTHER" id="PTHR10192:SF5">
    <property type="entry name" value="GEPHYRIN"/>
    <property type="match status" value="1"/>
</dbReference>
<reference evidence="10" key="1">
    <citation type="journal article" date="2019" name="Int. J. Syst. Evol. Microbiol.">
        <title>The Global Catalogue of Microorganisms (GCM) 10K type strain sequencing project: providing services to taxonomists for standard genome sequencing and annotation.</title>
        <authorList>
            <consortium name="The Broad Institute Genomics Platform"/>
            <consortium name="The Broad Institute Genome Sequencing Center for Infectious Disease"/>
            <person name="Wu L."/>
            <person name="Ma J."/>
        </authorList>
    </citation>
    <scope>NUCLEOTIDE SEQUENCE [LARGE SCALE GENOMIC DNA]</scope>
    <source>
        <strain evidence="10">CAIM 431</strain>
    </source>
</reference>
<comment type="pathway">
    <text evidence="2 7">Cofactor biosynthesis; molybdopterin biosynthesis.</text>
</comment>
<keyword evidence="7" id="KW-0460">Magnesium</keyword>
<evidence type="ECO:0000256" key="1">
    <source>
        <dbReference type="ARBA" id="ARBA00002901"/>
    </source>
</evidence>
<keyword evidence="4 7" id="KW-0500">Molybdenum</keyword>
<dbReference type="Pfam" id="PF00994">
    <property type="entry name" value="MoCF_biosynth"/>
    <property type="match status" value="1"/>
</dbReference>
<protein>
    <recommendedName>
        <fullName evidence="7">Molybdopterin molybdenumtransferase</fullName>
        <ecNumber evidence="7">2.10.1.1</ecNumber>
    </recommendedName>
</protein>
<dbReference type="Gene3D" id="3.40.980.10">
    <property type="entry name" value="MoaB/Mog-like domain"/>
    <property type="match status" value="1"/>
</dbReference>
<organism evidence="9 10">
    <name type="scientific">Luteococcus peritonei</name>
    <dbReference type="NCBI Taxonomy" id="88874"/>
    <lineage>
        <taxon>Bacteria</taxon>
        <taxon>Bacillati</taxon>
        <taxon>Actinomycetota</taxon>
        <taxon>Actinomycetes</taxon>
        <taxon>Propionibacteriales</taxon>
        <taxon>Propionibacteriaceae</taxon>
        <taxon>Luteococcus</taxon>
    </lineage>
</organism>
<evidence type="ECO:0000313" key="9">
    <source>
        <dbReference type="EMBL" id="MFD1888956.1"/>
    </source>
</evidence>
<keyword evidence="7" id="KW-0479">Metal-binding</keyword>
<evidence type="ECO:0000256" key="3">
    <source>
        <dbReference type="ARBA" id="ARBA00010763"/>
    </source>
</evidence>
<dbReference type="InterPro" id="IPR005111">
    <property type="entry name" value="MoeA_C_domain_IV"/>
</dbReference>
<keyword evidence="7" id="KW-0808">Transferase</keyword>
<dbReference type="SMART" id="SM00852">
    <property type="entry name" value="MoCF_biosynth"/>
    <property type="match status" value="1"/>
</dbReference>
<comment type="caution">
    <text evidence="9">The sequence shown here is derived from an EMBL/GenBank/DDBJ whole genome shotgun (WGS) entry which is preliminary data.</text>
</comment>
<dbReference type="Gene3D" id="3.90.105.10">
    <property type="entry name" value="Molybdopterin biosynthesis moea protein, domain 2"/>
    <property type="match status" value="1"/>
</dbReference>
<dbReference type="Proteomes" id="UP001597326">
    <property type="component" value="Unassembled WGS sequence"/>
</dbReference>
<dbReference type="RefSeq" id="WP_343875027.1">
    <property type="nucleotide sequence ID" value="NZ_BAAAIX010000028.1"/>
</dbReference>
<evidence type="ECO:0000256" key="7">
    <source>
        <dbReference type="RuleBase" id="RU365090"/>
    </source>
</evidence>
<comment type="similarity">
    <text evidence="3 7">Belongs to the MoeA family.</text>
</comment>
<name>A0ABW4RRK6_9ACTN</name>
<feature type="domain" description="MoaB/Mog" evidence="8">
    <location>
        <begin position="186"/>
        <end position="322"/>
    </location>
</feature>
<dbReference type="CDD" id="cd00887">
    <property type="entry name" value="MoeA"/>
    <property type="match status" value="1"/>
</dbReference>
<dbReference type="EMBL" id="JBHUFZ010000005">
    <property type="protein sequence ID" value="MFD1888956.1"/>
    <property type="molecule type" value="Genomic_DNA"/>
</dbReference>
<dbReference type="SUPFAM" id="SSF63867">
    <property type="entry name" value="MoeA C-terminal domain-like"/>
    <property type="match status" value="1"/>
</dbReference>
<dbReference type="InterPro" id="IPR036135">
    <property type="entry name" value="MoeA_linker/N_sf"/>
</dbReference>
<evidence type="ECO:0000313" key="10">
    <source>
        <dbReference type="Proteomes" id="UP001597326"/>
    </source>
</evidence>
<comment type="function">
    <text evidence="1 7">Catalyzes the insertion of molybdate into adenylated molybdopterin with the concomitant release of AMP.</text>
</comment>
<dbReference type="InterPro" id="IPR038987">
    <property type="entry name" value="MoeA-like"/>
</dbReference>
<dbReference type="SUPFAM" id="SSF63882">
    <property type="entry name" value="MoeA N-terminal region -like"/>
    <property type="match status" value="1"/>
</dbReference>